<reference evidence="3 4" key="1">
    <citation type="submission" date="2019-12" db="EMBL/GenBank/DDBJ databases">
        <authorList>
            <person name="Scholz U."/>
            <person name="Mascher M."/>
            <person name="Fiebig A."/>
        </authorList>
    </citation>
    <scope>NUCLEOTIDE SEQUENCE</scope>
</reference>
<organism evidence="3">
    <name type="scientific">Spirodela intermedia</name>
    <name type="common">Intermediate duckweed</name>
    <dbReference type="NCBI Taxonomy" id="51605"/>
    <lineage>
        <taxon>Eukaryota</taxon>
        <taxon>Viridiplantae</taxon>
        <taxon>Streptophyta</taxon>
        <taxon>Embryophyta</taxon>
        <taxon>Tracheophyta</taxon>
        <taxon>Spermatophyta</taxon>
        <taxon>Magnoliopsida</taxon>
        <taxon>Liliopsida</taxon>
        <taxon>Araceae</taxon>
        <taxon>Lemnoideae</taxon>
        <taxon>Spirodela</taxon>
    </lineage>
</organism>
<dbReference type="PANTHER" id="PTHR31100">
    <property type="entry name" value="AT-HOOK MOTIF NUCLEAR-LOCALIZED PROTEIN 15"/>
    <property type="match status" value="1"/>
</dbReference>
<dbReference type="Pfam" id="PF03479">
    <property type="entry name" value="PCC"/>
    <property type="match status" value="1"/>
</dbReference>
<evidence type="ECO:0000313" key="3">
    <source>
        <dbReference type="EMBL" id="CAA2619747.1"/>
    </source>
</evidence>
<evidence type="ECO:0000313" key="4">
    <source>
        <dbReference type="Proteomes" id="UP001189122"/>
    </source>
</evidence>
<dbReference type="GO" id="GO:0003700">
    <property type="term" value="F:DNA-binding transcription factor activity"/>
    <property type="evidence" value="ECO:0007669"/>
    <property type="project" value="TreeGrafter"/>
</dbReference>
<dbReference type="Proteomes" id="UP001189122">
    <property type="component" value="Unassembled WGS sequence"/>
</dbReference>
<dbReference type="GO" id="GO:0003680">
    <property type="term" value="F:minor groove of adenine-thymine-rich DNA binding"/>
    <property type="evidence" value="ECO:0007669"/>
    <property type="project" value="InterPro"/>
</dbReference>
<dbReference type="SUPFAM" id="SSF117856">
    <property type="entry name" value="AF0104/ALDC/Ptd012-like"/>
    <property type="match status" value="1"/>
</dbReference>
<keyword evidence="4" id="KW-1185">Reference proteome</keyword>
<accession>A0A7I8IPJ1</accession>
<feature type="region of interest" description="Disordered" evidence="1">
    <location>
        <begin position="119"/>
        <end position="160"/>
    </location>
</feature>
<sequence>MHPYVLEIAAGEDVVESLSRFSRRRRLGLSVMAGRGVVSDVVLHSSAASPPGAAAPSPPAGLSFRGAFEILSIFGGLVAGPLRAAATVTILAATFSSPSYHRLPAEDDVSVSVSVSVNGEPSPAFTPQRHHLQRQQPQRSSSPLPPSSPPAAQNNHVPEPCGLSIFSSHLPSDVIWAPAARSPPY</sequence>
<dbReference type="Gene3D" id="3.30.1330.80">
    <property type="entry name" value="Hypothetical protein, similar to alpha- acetolactate decarboxylase, domain 2"/>
    <property type="match status" value="1"/>
</dbReference>
<dbReference type="AlphaFoldDB" id="A0A7I8IPJ1"/>
<feature type="domain" description="PPC" evidence="2">
    <location>
        <begin position="1"/>
        <end position="138"/>
    </location>
</feature>
<gene>
    <name evidence="3" type="ORF">SI7747_05005916</name>
</gene>
<proteinExistence type="predicted"/>
<dbReference type="GO" id="GO:0005634">
    <property type="term" value="C:nucleus"/>
    <property type="evidence" value="ECO:0007669"/>
    <property type="project" value="TreeGrafter"/>
</dbReference>
<protein>
    <recommendedName>
        <fullName evidence="2">PPC domain-containing protein</fullName>
    </recommendedName>
</protein>
<dbReference type="PROSITE" id="PS51742">
    <property type="entry name" value="PPC"/>
    <property type="match status" value="1"/>
</dbReference>
<dbReference type="EMBL" id="LR743592">
    <property type="protein sequence ID" value="CAA2619747.1"/>
    <property type="molecule type" value="Genomic_DNA"/>
</dbReference>
<evidence type="ECO:0000259" key="2">
    <source>
        <dbReference type="PROSITE" id="PS51742"/>
    </source>
</evidence>
<evidence type="ECO:0000256" key="1">
    <source>
        <dbReference type="SAM" id="MobiDB-lite"/>
    </source>
</evidence>
<dbReference type="EMBL" id="CACRZD030000005">
    <property type="protein sequence ID" value="CAA6659494.1"/>
    <property type="molecule type" value="Genomic_DNA"/>
</dbReference>
<name>A0A7I8IPJ1_SPIIN</name>
<dbReference type="PANTHER" id="PTHR31100:SF69">
    <property type="entry name" value="AT-HOOK MOTIF NUCLEAR-LOCALIZED PROTEIN 17-RELATED"/>
    <property type="match status" value="1"/>
</dbReference>
<dbReference type="InterPro" id="IPR014476">
    <property type="entry name" value="AHL15-29"/>
</dbReference>
<dbReference type="InterPro" id="IPR005175">
    <property type="entry name" value="PPC_dom"/>
</dbReference>